<keyword evidence="2" id="KW-1185">Reference proteome</keyword>
<name>A0ABN0VNX4_9GAMM</name>
<sequence>MTMTPKNGLNEKVPEIRSGEPICPIKLSEQVASISTLLDSNSVTQADIAAQVIDLQMTVAHLELSLEQLDSVVAKQDKHIQTMQRQLQLMYKHIENQQPDDGIAPFDVLADKPPHY</sequence>
<gene>
    <name evidence="1" type="ORF">GCM10009129_06920</name>
</gene>
<dbReference type="Proteomes" id="UP001501787">
    <property type="component" value="Unassembled WGS sequence"/>
</dbReference>
<reference evidence="1 2" key="1">
    <citation type="journal article" date="2019" name="Int. J. Syst. Evol. Microbiol.">
        <title>The Global Catalogue of Microorganisms (GCM) 10K type strain sequencing project: providing services to taxonomists for standard genome sequencing and annotation.</title>
        <authorList>
            <consortium name="The Broad Institute Genomics Platform"/>
            <consortium name="The Broad Institute Genome Sequencing Center for Infectious Disease"/>
            <person name="Wu L."/>
            <person name="Ma J."/>
        </authorList>
    </citation>
    <scope>NUCLEOTIDE SEQUENCE [LARGE SCALE GENOMIC DNA]</scope>
    <source>
        <strain evidence="1 2">JCM 16343</strain>
    </source>
</reference>
<evidence type="ECO:0000313" key="2">
    <source>
        <dbReference type="Proteomes" id="UP001501787"/>
    </source>
</evidence>
<comment type="caution">
    <text evidence="1">The sequence shown here is derived from an EMBL/GenBank/DDBJ whole genome shotgun (WGS) entry which is preliminary data.</text>
</comment>
<accession>A0ABN0VNX4</accession>
<evidence type="ECO:0008006" key="3">
    <source>
        <dbReference type="Google" id="ProtNLM"/>
    </source>
</evidence>
<dbReference type="Pfam" id="PF04102">
    <property type="entry name" value="SlyX"/>
    <property type="match status" value="1"/>
</dbReference>
<protein>
    <recommendedName>
        <fullName evidence="3">SlyX family protein</fullName>
    </recommendedName>
</protein>
<dbReference type="InterPro" id="IPR007236">
    <property type="entry name" value="SlyX"/>
</dbReference>
<proteinExistence type="predicted"/>
<dbReference type="EMBL" id="BAAAFR010000001">
    <property type="protein sequence ID" value="GAA0312200.1"/>
    <property type="molecule type" value="Genomic_DNA"/>
</dbReference>
<organism evidence="1 2">
    <name type="scientific">Psychrobacter aestuarii</name>
    <dbReference type="NCBI Taxonomy" id="556327"/>
    <lineage>
        <taxon>Bacteria</taxon>
        <taxon>Pseudomonadati</taxon>
        <taxon>Pseudomonadota</taxon>
        <taxon>Gammaproteobacteria</taxon>
        <taxon>Moraxellales</taxon>
        <taxon>Moraxellaceae</taxon>
        <taxon>Psychrobacter</taxon>
    </lineage>
</organism>
<dbReference type="RefSeq" id="WP_227691411.1">
    <property type="nucleotide sequence ID" value="NZ_BAAAFR010000001.1"/>
</dbReference>
<evidence type="ECO:0000313" key="1">
    <source>
        <dbReference type="EMBL" id="GAA0312200.1"/>
    </source>
</evidence>